<dbReference type="EC" id="2.3.1.234" evidence="2"/>
<dbReference type="AlphaFoldDB" id="A0AAE3E0H9"/>
<protein>
    <submittedName>
        <fullName evidence="2">tRNA (Adenosine(37)-N6)-threonylcarbamoyltransferase complex dimerization subunit type 1 TsaB</fullName>
        <ecNumber evidence="2">2.3.1.234</ecNumber>
    </submittedName>
</protein>
<dbReference type="EMBL" id="JAJEQM010000015">
    <property type="protein sequence ID" value="MCC2211271.1"/>
    <property type="molecule type" value="Genomic_DNA"/>
</dbReference>
<dbReference type="SUPFAM" id="SSF53067">
    <property type="entry name" value="Actin-like ATPase domain"/>
    <property type="match status" value="2"/>
</dbReference>
<dbReference type="InterPro" id="IPR022496">
    <property type="entry name" value="T6A_TsaB"/>
</dbReference>
<dbReference type="NCBIfam" id="TIGR03725">
    <property type="entry name" value="T6A_YeaZ"/>
    <property type="match status" value="1"/>
</dbReference>
<organism evidence="2 3">
    <name type="scientific">Hominilimicola fabiformis</name>
    <dbReference type="NCBI Taxonomy" id="2885356"/>
    <lineage>
        <taxon>Bacteria</taxon>
        <taxon>Bacillati</taxon>
        <taxon>Bacillota</taxon>
        <taxon>Clostridia</taxon>
        <taxon>Eubacteriales</taxon>
        <taxon>Oscillospiraceae</taxon>
        <taxon>Hominilimicola</taxon>
    </lineage>
</organism>
<evidence type="ECO:0000259" key="1">
    <source>
        <dbReference type="Pfam" id="PF00814"/>
    </source>
</evidence>
<gene>
    <name evidence="2" type="primary">tsaB</name>
    <name evidence="2" type="ORF">LKE05_10780</name>
</gene>
<proteinExistence type="predicted"/>
<keyword evidence="2" id="KW-0808">Transferase</keyword>
<comment type="caution">
    <text evidence="2">The sequence shown here is derived from an EMBL/GenBank/DDBJ whole genome shotgun (WGS) entry which is preliminary data.</text>
</comment>
<dbReference type="PANTHER" id="PTHR11735:SF11">
    <property type="entry name" value="TRNA THREONYLCARBAMOYLADENOSINE BIOSYNTHESIS PROTEIN TSAB"/>
    <property type="match status" value="1"/>
</dbReference>
<dbReference type="GO" id="GO:0005829">
    <property type="term" value="C:cytosol"/>
    <property type="evidence" value="ECO:0007669"/>
    <property type="project" value="TreeGrafter"/>
</dbReference>
<dbReference type="InterPro" id="IPR043129">
    <property type="entry name" value="ATPase_NBD"/>
</dbReference>
<dbReference type="PANTHER" id="PTHR11735">
    <property type="entry name" value="TRNA N6-ADENOSINE THREONYLCARBAMOYLTRANSFERASE"/>
    <property type="match status" value="1"/>
</dbReference>
<dbReference type="CDD" id="cd24032">
    <property type="entry name" value="ASKHA_NBD_TsaB"/>
    <property type="match status" value="1"/>
</dbReference>
<accession>A0AAE3E0H9</accession>
<dbReference type="GO" id="GO:0002949">
    <property type="term" value="P:tRNA threonylcarbamoyladenosine modification"/>
    <property type="evidence" value="ECO:0007669"/>
    <property type="project" value="InterPro"/>
</dbReference>
<sequence length="238" mass="26304">MRVLAIDTSSNVATVAVMEDELLLGEYILNHKKTHSQKIMTMIEQILSELELTVQDIDIFAAAIGPGSFTGLRIGVATVKALAHATGKPVVSVGTLEALAYNVPYAEHIIVPIMDARRDNVFTASYIWDEGFKEIGEPEAISIDECLESCGEFLDTIFVGDGVKVYREYIKEKLGDKAIFPPANALNSRASSVAALALDKAKRGETQSYLEMKPYYIRKSQAERELEERENKEKGESK</sequence>
<feature type="domain" description="Gcp-like" evidence="1">
    <location>
        <begin position="32"/>
        <end position="224"/>
    </location>
</feature>
<name>A0AAE3E0H9_9FIRM</name>
<dbReference type="Proteomes" id="UP001198242">
    <property type="component" value="Unassembled WGS sequence"/>
</dbReference>
<reference evidence="2 3" key="1">
    <citation type="submission" date="2021-10" db="EMBL/GenBank/DDBJ databases">
        <title>Anaerobic single-cell dispensing facilitates the cultivation of human gut bacteria.</title>
        <authorList>
            <person name="Afrizal A."/>
        </authorList>
    </citation>
    <scope>NUCLEOTIDE SEQUENCE [LARGE SCALE GENOMIC DNA]</scope>
    <source>
        <strain evidence="2 3">CLA-AA-H232</strain>
    </source>
</reference>
<dbReference type="GO" id="GO:0061711">
    <property type="term" value="F:tRNA N(6)-L-threonylcarbamoyladenine synthase activity"/>
    <property type="evidence" value="ECO:0007669"/>
    <property type="project" value="UniProtKB-EC"/>
</dbReference>
<keyword evidence="2" id="KW-0012">Acyltransferase</keyword>
<dbReference type="InterPro" id="IPR000905">
    <property type="entry name" value="Gcp-like_dom"/>
</dbReference>
<evidence type="ECO:0000313" key="2">
    <source>
        <dbReference type="EMBL" id="MCC2211271.1"/>
    </source>
</evidence>
<dbReference type="Gene3D" id="3.30.420.40">
    <property type="match status" value="2"/>
</dbReference>
<dbReference type="RefSeq" id="WP_308456862.1">
    <property type="nucleotide sequence ID" value="NZ_JAJEQM010000015.1"/>
</dbReference>
<keyword evidence="3" id="KW-1185">Reference proteome</keyword>
<evidence type="ECO:0000313" key="3">
    <source>
        <dbReference type="Proteomes" id="UP001198242"/>
    </source>
</evidence>
<dbReference type="Pfam" id="PF00814">
    <property type="entry name" value="TsaD"/>
    <property type="match status" value="1"/>
</dbReference>